<proteinExistence type="predicted"/>
<evidence type="ECO:0000259" key="1">
    <source>
        <dbReference type="PROSITE" id="PS50075"/>
    </source>
</evidence>
<evidence type="ECO:0000313" key="2">
    <source>
        <dbReference type="EMBL" id="PJJ53832.1"/>
    </source>
</evidence>
<dbReference type="Proteomes" id="UP000230842">
    <property type="component" value="Unassembled WGS sequence"/>
</dbReference>
<dbReference type="InterPro" id="IPR009081">
    <property type="entry name" value="PP-bd_ACP"/>
</dbReference>
<sequence length="91" mass="9414">MSRQDALRSALVDLVAPLVAMPDGALESDPSISDPSFADPSFADLGLDEVALDQLVLGIEDRFGITVSAGDIGLLSTLGDTAAYLEGRLHG</sequence>
<dbReference type="AlphaFoldDB" id="A0A0B2BBK0"/>
<protein>
    <submittedName>
        <fullName evidence="2">Acyl carrier protein</fullName>
    </submittedName>
</protein>
<dbReference type="OrthoDB" id="9804551at2"/>
<gene>
    <name evidence="2" type="ORF">CLV56_3330</name>
</gene>
<comment type="caution">
    <text evidence="2">The sequence shown here is derived from an EMBL/GenBank/DDBJ whole genome shotgun (WGS) entry which is preliminary data.</text>
</comment>
<dbReference type="Gene3D" id="1.10.1200.10">
    <property type="entry name" value="ACP-like"/>
    <property type="match status" value="1"/>
</dbReference>
<reference evidence="2 3" key="1">
    <citation type="submission" date="2017-11" db="EMBL/GenBank/DDBJ databases">
        <title>Genomic Encyclopedia of Archaeal and Bacterial Type Strains, Phase II (KMG-II): From Individual Species to Whole Genera.</title>
        <authorList>
            <person name="Goeker M."/>
        </authorList>
    </citation>
    <scope>NUCLEOTIDE SEQUENCE [LARGE SCALE GENOMIC DNA]</scope>
    <source>
        <strain evidence="2 3">DSM 27763</strain>
    </source>
</reference>
<accession>A0A0B2BBK0</accession>
<keyword evidence="3" id="KW-1185">Reference proteome</keyword>
<dbReference type="EMBL" id="PGEZ01000002">
    <property type="protein sequence ID" value="PJJ53832.1"/>
    <property type="molecule type" value="Genomic_DNA"/>
</dbReference>
<organism evidence="2 3">
    <name type="scientific">Mumia flava</name>
    <dbReference type="NCBI Taxonomy" id="1348852"/>
    <lineage>
        <taxon>Bacteria</taxon>
        <taxon>Bacillati</taxon>
        <taxon>Actinomycetota</taxon>
        <taxon>Actinomycetes</taxon>
        <taxon>Propionibacteriales</taxon>
        <taxon>Nocardioidaceae</taxon>
        <taxon>Mumia</taxon>
    </lineage>
</organism>
<dbReference type="Pfam" id="PF00550">
    <property type="entry name" value="PP-binding"/>
    <property type="match status" value="1"/>
</dbReference>
<dbReference type="InterPro" id="IPR036736">
    <property type="entry name" value="ACP-like_sf"/>
</dbReference>
<dbReference type="SUPFAM" id="SSF47336">
    <property type="entry name" value="ACP-like"/>
    <property type="match status" value="1"/>
</dbReference>
<name>A0A0B2BBK0_9ACTN</name>
<dbReference type="PROSITE" id="PS50075">
    <property type="entry name" value="CARRIER"/>
    <property type="match status" value="1"/>
</dbReference>
<feature type="domain" description="Carrier" evidence="1">
    <location>
        <begin position="9"/>
        <end position="89"/>
    </location>
</feature>
<dbReference type="RefSeq" id="WP_039359400.1">
    <property type="nucleotide sequence ID" value="NZ_PGEZ01000002.1"/>
</dbReference>
<evidence type="ECO:0000313" key="3">
    <source>
        <dbReference type="Proteomes" id="UP000230842"/>
    </source>
</evidence>